<reference evidence="2 3" key="1">
    <citation type="submission" date="2023-09" db="EMBL/GenBank/DDBJ databases">
        <title>Pangenome analysis of Batrachochytrium dendrobatidis and related Chytrids.</title>
        <authorList>
            <person name="Yacoub M.N."/>
            <person name="Stajich J.E."/>
            <person name="James T.Y."/>
        </authorList>
    </citation>
    <scope>NUCLEOTIDE SEQUENCE [LARGE SCALE GENOMIC DNA]</scope>
    <source>
        <strain evidence="2 3">JEL0888</strain>
    </source>
</reference>
<dbReference type="InterPro" id="IPR022742">
    <property type="entry name" value="Hydrolase_4"/>
</dbReference>
<protein>
    <recommendedName>
        <fullName evidence="1">Serine aminopeptidase S33 domain-containing protein</fullName>
    </recommendedName>
</protein>
<dbReference type="Gene3D" id="3.40.50.1820">
    <property type="entry name" value="alpha/beta hydrolase"/>
    <property type="match status" value="1"/>
</dbReference>
<organism evidence="2 3">
    <name type="scientific">Polyrhizophydium stewartii</name>
    <dbReference type="NCBI Taxonomy" id="2732419"/>
    <lineage>
        <taxon>Eukaryota</taxon>
        <taxon>Fungi</taxon>
        <taxon>Fungi incertae sedis</taxon>
        <taxon>Chytridiomycota</taxon>
        <taxon>Chytridiomycota incertae sedis</taxon>
        <taxon>Chytridiomycetes</taxon>
        <taxon>Rhizophydiales</taxon>
        <taxon>Rhizophydiales incertae sedis</taxon>
        <taxon>Polyrhizophydium</taxon>
    </lineage>
</organism>
<proteinExistence type="predicted"/>
<dbReference type="InterPro" id="IPR029058">
    <property type="entry name" value="AB_hydrolase_fold"/>
</dbReference>
<name>A0ABR4NBB4_9FUNG</name>
<dbReference type="SUPFAM" id="SSF53474">
    <property type="entry name" value="alpha/beta-Hydrolases"/>
    <property type="match status" value="1"/>
</dbReference>
<evidence type="ECO:0000313" key="2">
    <source>
        <dbReference type="EMBL" id="KAL2916815.1"/>
    </source>
</evidence>
<dbReference type="Proteomes" id="UP001527925">
    <property type="component" value="Unassembled WGS sequence"/>
</dbReference>
<evidence type="ECO:0000259" key="1">
    <source>
        <dbReference type="Pfam" id="PF12146"/>
    </source>
</evidence>
<feature type="domain" description="Serine aminopeptidase S33" evidence="1">
    <location>
        <begin position="43"/>
        <end position="158"/>
    </location>
</feature>
<sequence>MATSTLAGATAKAMPLSVPARDGFALAAVLFEPSTPAPANAPIVVIASATATPQGFYARFASFLVENGVAAAITFDYRGVGGSMPPSKSLRGFVADINDWARLDTPGVTDFMRARFGTSRELVAVGHSVGGHMIMLHPDQEHVARSVQVTVGTAYYGSYTFPKSMRMAVMHYVLFPGLVALYDYLPSGDLNIAGLTNLPGGVGKQWSYWSRARSYFAREPENAAHARAWTGKSMLLSFTDDNSIDARHTSDMLEFVPNGQVEWIYLDPADLGLSKVDHMGFFFKAMREALWKPVLKYILTGEIPPELATKNRRLSKPPLRAKL</sequence>
<dbReference type="PIRSF" id="PIRSF037442">
    <property type="entry name" value="UCP037442_abhydr"/>
    <property type="match status" value="1"/>
</dbReference>
<comment type="caution">
    <text evidence="2">The sequence shown here is derived from an EMBL/GenBank/DDBJ whole genome shotgun (WGS) entry which is preliminary data.</text>
</comment>
<dbReference type="InterPro" id="IPR017208">
    <property type="entry name" value="UCP037442_abhydr"/>
</dbReference>
<evidence type="ECO:0000313" key="3">
    <source>
        <dbReference type="Proteomes" id="UP001527925"/>
    </source>
</evidence>
<accession>A0ABR4NBB4</accession>
<keyword evidence="3" id="KW-1185">Reference proteome</keyword>
<dbReference type="EMBL" id="JADGIZ020000014">
    <property type="protein sequence ID" value="KAL2916815.1"/>
    <property type="molecule type" value="Genomic_DNA"/>
</dbReference>
<dbReference type="Pfam" id="PF12146">
    <property type="entry name" value="Hydrolase_4"/>
    <property type="match status" value="1"/>
</dbReference>
<gene>
    <name evidence="2" type="ORF">HK105_203594</name>
</gene>